<name>A0A0X8X0S4_9SPHI</name>
<proteinExistence type="predicted"/>
<dbReference type="KEGG" id="mgot:MgSA37_01876"/>
<dbReference type="Proteomes" id="UP000218263">
    <property type="component" value="Chromosome"/>
</dbReference>
<dbReference type="OrthoDB" id="1249607at2"/>
<gene>
    <name evidence="1" type="ORF">MgSA37_01876</name>
</gene>
<evidence type="ECO:0000313" key="1">
    <source>
        <dbReference type="EMBL" id="BAU53707.1"/>
    </source>
</evidence>
<sequence length="208" mass="24027">MNIDDLKGAWKNDDMKGAELPANTTFCKKSASPLAQIRRNMKNEFMGVLISYGFLIAYLFYGMKSALFFNITSIFVFIILVLNCIYFFRFYVFYKSINHYDFSIKKSISKLAYELELNTEIYKTYNLCVTPLAVLVTFTLLCGNNGLKFIGHIFAADIYTSPWNVLIAFVAILISFGVTYVCINHHIRTQYGKYITELKQMMDDLENE</sequence>
<keyword evidence="2" id="KW-1185">Reference proteome</keyword>
<protein>
    <submittedName>
        <fullName evidence="1">Uncharacterized protein</fullName>
    </submittedName>
</protein>
<organism evidence="1 2">
    <name type="scientific">Mucilaginibacter gotjawali</name>
    <dbReference type="NCBI Taxonomy" id="1550579"/>
    <lineage>
        <taxon>Bacteria</taxon>
        <taxon>Pseudomonadati</taxon>
        <taxon>Bacteroidota</taxon>
        <taxon>Sphingobacteriia</taxon>
        <taxon>Sphingobacteriales</taxon>
        <taxon>Sphingobacteriaceae</taxon>
        <taxon>Mucilaginibacter</taxon>
    </lineage>
</organism>
<dbReference type="EMBL" id="AP017313">
    <property type="protein sequence ID" value="BAU53707.1"/>
    <property type="molecule type" value="Genomic_DNA"/>
</dbReference>
<reference evidence="1 2" key="1">
    <citation type="submission" date="2015-12" db="EMBL/GenBank/DDBJ databases">
        <title>Genome sequence of Mucilaginibacter gotjawali.</title>
        <authorList>
            <person name="Lee J.S."/>
            <person name="Lee K.C."/>
            <person name="Kim K.K."/>
            <person name="Lee B.W."/>
        </authorList>
    </citation>
    <scope>NUCLEOTIDE SEQUENCE [LARGE SCALE GENOMIC DNA]</scope>
    <source>
        <strain evidence="1 2">SA3-7</strain>
    </source>
</reference>
<evidence type="ECO:0000313" key="2">
    <source>
        <dbReference type="Proteomes" id="UP000218263"/>
    </source>
</evidence>
<dbReference type="AlphaFoldDB" id="A0A0X8X0S4"/>
<accession>A0A0X8X0S4</accession>
<dbReference type="RefSeq" id="WP_096351374.1">
    <property type="nucleotide sequence ID" value="NZ_AP017313.1"/>
</dbReference>